<dbReference type="Proteomes" id="UP001153331">
    <property type="component" value="Unassembled WGS sequence"/>
</dbReference>
<sequence>MASTGSARRLTEQDWKAHEAEIRTLFLEEGLALREVKATIENKYGFSPSDRQWKFRIKRWKLDRSVKRHEMMAIVAKRQHRKVMEPHKPELKFRLRGFNMDSRKILRWMQENKVPVDQLYNGNSGPCTPPDLSYDTDSRQSSPSIPIDVDLTTSESTIPVTSALPTQLDTDKVDTNTQERIIRADEALPPRCWIKTIDLSWAFDTPCQELLDGHPGDQQGQPLGALATALRARLSRNGRTLAVCTLAELFRGNLFGEEQNQDQTQSFRERVNNCWVANAERVALNRSTLLILVHVSLDMDILDGLYPWLEVRFRLGLSRRYYCEGSITFHCQYGPRYNDAILKAIEDEDIDEVKRILSAGEATVFSQGEEYPIGYSARKGNVELTRLLLEHGSPIYMSAKCHFNLIWDIWDGFASRWRRNKQEREFSFDADFSRCRELTALVLKCGAHVDESSDLDGSIVSELNRAQGLQKSQLQQLLQYLFQLGIDKEYRNYNGRTYLLGAIYDYGPNPNFVSALLAMALVILLRADPRFKERPITPEETPRLQELALNRSGWSFWTSVFDKMGWDMEKMNEYAPQWRHLDLEINSWEEDEL</sequence>
<accession>A0ACC2HZT9</accession>
<evidence type="ECO:0000313" key="1">
    <source>
        <dbReference type="EMBL" id="KAJ8108636.1"/>
    </source>
</evidence>
<gene>
    <name evidence="1" type="ORF">OPT61_g8035</name>
</gene>
<name>A0ACC2HZT9_9PLEO</name>
<keyword evidence="2" id="KW-1185">Reference proteome</keyword>
<proteinExistence type="predicted"/>
<protein>
    <submittedName>
        <fullName evidence="1">Uncharacterized protein</fullName>
    </submittedName>
</protein>
<reference evidence="1" key="1">
    <citation type="submission" date="2022-11" db="EMBL/GenBank/DDBJ databases">
        <title>Genome Sequence of Boeremia exigua.</title>
        <authorList>
            <person name="Buettner E."/>
        </authorList>
    </citation>
    <scope>NUCLEOTIDE SEQUENCE</scope>
    <source>
        <strain evidence="1">CU02</strain>
    </source>
</reference>
<evidence type="ECO:0000313" key="2">
    <source>
        <dbReference type="Proteomes" id="UP001153331"/>
    </source>
</evidence>
<dbReference type="EMBL" id="JAPHNI010000719">
    <property type="protein sequence ID" value="KAJ8108636.1"/>
    <property type="molecule type" value="Genomic_DNA"/>
</dbReference>
<organism evidence="1 2">
    <name type="scientific">Boeremia exigua</name>
    <dbReference type="NCBI Taxonomy" id="749465"/>
    <lineage>
        <taxon>Eukaryota</taxon>
        <taxon>Fungi</taxon>
        <taxon>Dikarya</taxon>
        <taxon>Ascomycota</taxon>
        <taxon>Pezizomycotina</taxon>
        <taxon>Dothideomycetes</taxon>
        <taxon>Pleosporomycetidae</taxon>
        <taxon>Pleosporales</taxon>
        <taxon>Pleosporineae</taxon>
        <taxon>Didymellaceae</taxon>
        <taxon>Boeremia</taxon>
    </lineage>
</organism>
<comment type="caution">
    <text evidence="1">The sequence shown here is derived from an EMBL/GenBank/DDBJ whole genome shotgun (WGS) entry which is preliminary data.</text>
</comment>